<dbReference type="AlphaFoldDB" id="A0A8T0J3F4"/>
<gene>
    <name evidence="2" type="ORF">KC19_1G037400</name>
</gene>
<evidence type="ECO:0000313" key="2">
    <source>
        <dbReference type="EMBL" id="KAG0589659.1"/>
    </source>
</evidence>
<protein>
    <submittedName>
        <fullName evidence="2">Uncharacterized protein</fullName>
    </submittedName>
</protein>
<proteinExistence type="predicted"/>
<feature type="compositionally biased region" description="Polar residues" evidence="1">
    <location>
        <begin position="79"/>
        <end position="89"/>
    </location>
</feature>
<comment type="caution">
    <text evidence="2">The sequence shown here is derived from an EMBL/GenBank/DDBJ whole genome shotgun (WGS) entry which is preliminary data.</text>
</comment>
<dbReference type="EMBL" id="CM026421">
    <property type="protein sequence ID" value="KAG0589659.1"/>
    <property type="molecule type" value="Genomic_DNA"/>
</dbReference>
<evidence type="ECO:0000256" key="1">
    <source>
        <dbReference type="SAM" id="MobiDB-lite"/>
    </source>
</evidence>
<feature type="region of interest" description="Disordered" evidence="1">
    <location>
        <begin position="17"/>
        <end position="102"/>
    </location>
</feature>
<reference evidence="2" key="1">
    <citation type="submission" date="2020-06" db="EMBL/GenBank/DDBJ databases">
        <title>WGS assembly of Ceratodon purpureus strain R40.</title>
        <authorList>
            <person name="Carey S.B."/>
            <person name="Jenkins J."/>
            <person name="Shu S."/>
            <person name="Lovell J.T."/>
            <person name="Sreedasyam A."/>
            <person name="Maumus F."/>
            <person name="Tiley G.P."/>
            <person name="Fernandez-Pozo N."/>
            <person name="Barry K."/>
            <person name="Chen C."/>
            <person name="Wang M."/>
            <person name="Lipzen A."/>
            <person name="Daum C."/>
            <person name="Saski C.A."/>
            <person name="Payton A.C."/>
            <person name="Mcbreen J.C."/>
            <person name="Conrad R.E."/>
            <person name="Kollar L.M."/>
            <person name="Olsson S."/>
            <person name="Huttunen S."/>
            <person name="Landis J.B."/>
            <person name="Wickett N.J."/>
            <person name="Johnson M.G."/>
            <person name="Rensing S.A."/>
            <person name="Grimwood J."/>
            <person name="Schmutz J."/>
            <person name="Mcdaniel S.F."/>
        </authorList>
    </citation>
    <scope>NUCLEOTIDE SEQUENCE</scope>
    <source>
        <strain evidence="2">R40</strain>
    </source>
</reference>
<keyword evidence="3" id="KW-1185">Reference proteome</keyword>
<feature type="compositionally biased region" description="Low complexity" evidence="1">
    <location>
        <begin position="63"/>
        <end position="78"/>
    </location>
</feature>
<evidence type="ECO:0000313" key="3">
    <source>
        <dbReference type="Proteomes" id="UP000822688"/>
    </source>
</evidence>
<dbReference type="Proteomes" id="UP000822688">
    <property type="component" value="Chromosome 1"/>
</dbReference>
<name>A0A8T0J3F4_CERPU</name>
<organism evidence="2 3">
    <name type="scientific">Ceratodon purpureus</name>
    <name type="common">Fire moss</name>
    <name type="synonym">Dicranum purpureum</name>
    <dbReference type="NCBI Taxonomy" id="3225"/>
    <lineage>
        <taxon>Eukaryota</taxon>
        <taxon>Viridiplantae</taxon>
        <taxon>Streptophyta</taxon>
        <taxon>Embryophyta</taxon>
        <taxon>Bryophyta</taxon>
        <taxon>Bryophytina</taxon>
        <taxon>Bryopsida</taxon>
        <taxon>Dicranidae</taxon>
        <taxon>Pseudoditrichales</taxon>
        <taxon>Ditrichaceae</taxon>
        <taxon>Ceratodon</taxon>
    </lineage>
</organism>
<sequence length="249" mass="27116">MSESSLAELMRREDSGLTNMRSCWHTGRPDLVETPDDDWWGLESPTTYPHRSSPYDHGFEVLAKPSSSKTSPGGSASTLFSCFRQSSPGHMTEPDLEPSTPPRREMLLVRAPCTSMRSSSANDNVTKFMEVEAADSHHGHGGYESDQLHIYSDEEPTSPVVNCIGQVRPKKKPKQRCDVAKKSDTDAAARTESLMLQGAKLYSLQLASPMRSASAAVAVPEGTARCKSGGKWKQLLLQRSSSASSVTPS</sequence>
<accession>A0A8T0J3F4</accession>